<sequence length="836" mass="92297">MADSAQAAPPPPPPPAPALEVRLEPGSEGVIRLVAVAPITLKLSLSPADVQQEGLKYKVKLRGTQKNLPKDATCRVLIKASSLGEVRDSELGAQPLQISGETCTLDLELDTFASGFFGKGTAHLSVIPDFPFAAPCDVPTPLEFNNPLDVTGANPGKVMLGKLLKLTPVFSDKFEKATLKLSVFHGGAIESGKIADSLAYSIFEWTEEDDDTKEWRVGCAHSGNDYLLTYLDTNKAEYSFDLRLEVIQESEGQEVSYVVWEKPKAVSFPKPKLTSFEIGSGRAIAKVENVDPDFGFPLELTLWQYGIHEFDPIVRTSMMNPISRPVLAEASSSEYFWQLLVPSVTMEKVQIFALLRIPKTLSGTDSYVPVSTVMDYDETKFRTFDDDQLWIEPPAKKGTKKSKQQKTPKDLATAIASQELKDTPTRAPHFGSISTGVRENNLLISIKLVGDSGYWKGAEPVFSLYDEACQTELVKLKTQPSAQNPRLHEALVSLEDPNLLGKKVSIRGQVTHPETHLWGELVAAPPAFSVAYEGVPRLSGLTMRTVELTDATSYMQVRCQTRHVPNGKKGSTLGFRLYEYFVGMSEPVLLSQIPFRYDVSKGAGGQCDSQGRLVARITDQDMVKKLLGQGKYKLEACVLDKEGKVLSSEVRPIFTEFGKSPRRIEGTMVWGEKVPPEFRKKVLAICDLLKIKPDYLMACMAFETGRTFSAKKQNSAGHNAYGLIQFTKSGSEGLGKTVDELKVMTEVEQLDYVYKYMARCIERKGPLRTMSDVYMAIICPEAVGQPETYVCYSRASSPVAYEANKGLDKGKKGFITKDDATAPVDEQYRAGETYRL</sequence>
<evidence type="ECO:0008006" key="3">
    <source>
        <dbReference type="Google" id="ProtNLM"/>
    </source>
</evidence>
<name>A0ABY9X0V2_9BACT</name>
<protein>
    <recommendedName>
        <fullName evidence="3">Transglycosylase SLT domain-containing protein</fullName>
    </recommendedName>
</protein>
<dbReference type="InterPro" id="IPR023346">
    <property type="entry name" value="Lysozyme-like_dom_sf"/>
</dbReference>
<dbReference type="Proteomes" id="UP001611383">
    <property type="component" value="Chromosome"/>
</dbReference>
<evidence type="ECO:0000313" key="2">
    <source>
        <dbReference type="Proteomes" id="UP001611383"/>
    </source>
</evidence>
<evidence type="ECO:0000313" key="1">
    <source>
        <dbReference type="EMBL" id="WNG49008.1"/>
    </source>
</evidence>
<dbReference type="EMBL" id="CP043494">
    <property type="protein sequence ID" value="WNG49008.1"/>
    <property type="molecule type" value="Genomic_DNA"/>
</dbReference>
<dbReference type="RefSeq" id="WP_395806676.1">
    <property type="nucleotide sequence ID" value="NZ_CP043494.1"/>
</dbReference>
<keyword evidence="2" id="KW-1185">Reference proteome</keyword>
<dbReference type="SUPFAM" id="SSF53955">
    <property type="entry name" value="Lysozyme-like"/>
    <property type="match status" value="1"/>
</dbReference>
<gene>
    <name evidence="1" type="ORF">F0U60_36485</name>
</gene>
<accession>A0ABY9X0V2</accession>
<organism evidence="1 2">
    <name type="scientific">Archangium minus</name>
    <dbReference type="NCBI Taxonomy" id="83450"/>
    <lineage>
        <taxon>Bacteria</taxon>
        <taxon>Pseudomonadati</taxon>
        <taxon>Myxococcota</taxon>
        <taxon>Myxococcia</taxon>
        <taxon>Myxococcales</taxon>
        <taxon>Cystobacterineae</taxon>
        <taxon>Archangiaceae</taxon>
        <taxon>Archangium</taxon>
    </lineage>
</organism>
<reference evidence="1 2" key="1">
    <citation type="submission" date="2019-08" db="EMBL/GenBank/DDBJ databases">
        <title>Archangium and Cystobacter genomes.</title>
        <authorList>
            <person name="Chen I.-C.K."/>
            <person name="Wielgoss S."/>
        </authorList>
    </citation>
    <scope>NUCLEOTIDE SEQUENCE [LARGE SCALE GENOMIC DNA]</scope>
    <source>
        <strain evidence="1 2">Cbm 6</strain>
    </source>
</reference>
<proteinExistence type="predicted"/>